<keyword evidence="2" id="KW-1133">Transmembrane helix</keyword>
<feature type="region of interest" description="Disordered" evidence="1">
    <location>
        <begin position="69"/>
        <end position="102"/>
    </location>
</feature>
<evidence type="ECO:0000256" key="2">
    <source>
        <dbReference type="SAM" id="Phobius"/>
    </source>
</evidence>
<feature type="compositionally biased region" description="Low complexity" evidence="1">
    <location>
        <begin position="69"/>
        <end position="82"/>
    </location>
</feature>
<comment type="caution">
    <text evidence="3">The sequence shown here is derived from an EMBL/GenBank/DDBJ whole genome shotgun (WGS) entry which is preliminary data.</text>
</comment>
<accession>A0A919W3Z4</accession>
<dbReference type="RefSeq" id="WP_213009136.1">
    <property type="nucleotide sequence ID" value="NZ_BOQN01000065.1"/>
</dbReference>
<evidence type="ECO:0000256" key="1">
    <source>
        <dbReference type="SAM" id="MobiDB-lite"/>
    </source>
</evidence>
<organism evidence="3 4">
    <name type="scientific">Paractinoplanes toevensis</name>
    <dbReference type="NCBI Taxonomy" id="571911"/>
    <lineage>
        <taxon>Bacteria</taxon>
        <taxon>Bacillati</taxon>
        <taxon>Actinomycetota</taxon>
        <taxon>Actinomycetes</taxon>
        <taxon>Micromonosporales</taxon>
        <taxon>Micromonosporaceae</taxon>
        <taxon>Paractinoplanes</taxon>
    </lineage>
</organism>
<gene>
    <name evidence="3" type="ORF">Ato02nite_051120</name>
</gene>
<protein>
    <submittedName>
        <fullName evidence="3">Uncharacterized protein</fullName>
    </submittedName>
</protein>
<proteinExistence type="predicted"/>
<feature type="transmembrane region" description="Helical" evidence="2">
    <location>
        <begin position="20"/>
        <end position="38"/>
    </location>
</feature>
<keyword evidence="4" id="KW-1185">Reference proteome</keyword>
<sequence>MSDYQSSAASRRKVQRRKQLAVGVVGLGAVLGAGAYVVTAQVIDHRNHTVTTDAIAPVAPLPELTTPAPRVAPSSVPPAVTTKSAVKHSISPAASASMPMPMPPEDEIRAAREAAERDGVPVQPGLTAAGEEPALVAEREVKLPNGTLRIITARFDLTGHRELLWAVGGGKPVGDAECTQDLHFSENAKPARQPNLLLCWRTSATKSVATILVDRGGHPSTVTSVKAIDREWRTLD</sequence>
<keyword evidence="2" id="KW-0812">Transmembrane</keyword>
<dbReference type="AlphaFoldDB" id="A0A919W3Z4"/>
<dbReference type="EMBL" id="BOQN01000065">
    <property type="protein sequence ID" value="GIM93319.1"/>
    <property type="molecule type" value="Genomic_DNA"/>
</dbReference>
<dbReference type="Proteomes" id="UP000677082">
    <property type="component" value="Unassembled WGS sequence"/>
</dbReference>
<evidence type="ECO:0000313" key="4">
    <source>
        <dbReference type="Proteomes" id="UP000677082"/>
    </source>
</evidence>
<keyword evidence="2" id="KW-0472">Membrane</keyword>
<name>A0A919W3Z4_9ACTN</name>
<reference evidence="3 4" key="1">
    <citation type="submission" date="2021-03" db="EMBL/GenBank/DDBJ databases">
        <title>Whole genome shotgun sequence of Actinoplanes toevensis NBRC 105298.</title>
        <authorList>
            <person name="Komaki H."/>
            <person name="Tamura T."/>
        </authorList>
    </citation>
    <scope>NUCLEOTIDE SEQUENCE [LARGE SCALE GENOMIC DNA]</scope>
    <source>
        <strain evidence="3 4">NBRC 105298</strain>
    </source>
</reference>
<evidence type="ECO:0000313" key="3">
    <source>
        <dbReference type="EMBL" id="GIM93319.1"/>
    </source>
</evidence>